<dbReference type="EMBL" id="LR743511">
    <property type="protein sequence ID" value="CAA2143174.1"/>
    <property type="molecule type" value="Genomic_DNA"/>
</dbReference>
<proteinExistence type="predicted"/>
<reference evidence="1" key="1">
    <citation type="submission" date="2019-12" db="EMBL/GenBank/DDBJ databases">
        <authorList>
            <person name="Cremers G."/>
        </authorList>
    </citation>
    <scope>NUCLEOTIDE SEQUENCE</scope>
    <source>
        <strain evidence="1">Mbul2</strain>
    </source>
</reference>
<protein>
    <submittedName>
        <fullName evidence="1">Uncharacterized protein</fullName>
    </submittedName>
</protein>
<gene>
    <name evidence="1" type="ORF">MBLL_02688</name>
</gene>
<sequence>MPVFNPRRAVGVSSGPDMSQAGNGIVVYHNGQWTTCELQALPPLFMTSGNGLSGNPRIANEPWLGRTNDIDLTVAGDHAINGNAFVSIPHRVVITMAHGIPGRVISGGLYTKWGRQGDRVYDLPNAEWAKLTDDIQIIECVLNHEQRSFDYLYLFLDAPNETPLKVSAWVFGDNLEPNDIRGRPT</sequence>
<dbReference type="AlphaFoldDB" id="A0A679KFB5"/>
<accession>A0A679KFB5</accession>
<evidence type="ECO:0000313" key="1">
    <source>
        <dbReference type="EMBL" id="CAA2143174.1"/>
    </source>
</evidence>
<name>A0A679KFB5_9HYPH</name>
<organism evidence="1">
    <name type="scientific">Methylobacterium bullatum</name>
    <dbReference type="NCBI Taxonomy" id="570505"/>
    <lineage>
        <taxon>Bacteria</taxon>
        <taxon>Pseudomonadati</taxon>
        <taxon>Pseudomonadota</taxon>
        <taxon>Alphaproteobacteria</taxon>
        <taxon>Hyphomicrobiales</taxon>
        <taxon>Methylobacteriaceae</taxon>
        <taxon>Methylobacterium</taxon>
    </lineage>
</organism>
<dbReference type="RefSeq" id="WP_339161684.1">
    <property type="nucleotide sequence ID" value="NZ_LR743511.1"/>
</dbReference>